<comment type="caution">
    <text evidence="2">The sequence shown here is derived from an EMBL/GenBank/DDBJ whole genome shotgun (WGS) entry which is preliminary data.</text>
</comment>
<feature type="compositionally biased region" description="Gly residues" evidence="1">
    <location>
        <begin position="148"/>
        <end position="158"/>
    </location>
</feature>
<keyword evidence="3" id="KW-1185">Reference proteome</keyword>
<dbReference type="Pfam" id="PF06082">
    <property type="entry name" value="YjbH"/>
    <property type="match status" value="1"/>
</dbReference>
<evidence type="ECO:0000313" key="3">
    <source>
        <dbReference type="Proteomes" id="UP000243507"/>
    </source>
</evidence>
<accession>A0A2A4CT73</accession>
<gene>
    <name evidence="2" type="ORF">CLN94_02840</name>
</gene>
<protein>
    <recommendedName>
        <fullName evidence="4">YjbH domain-containing protein</fullName>
    </recommendedName>
</protein>
<feature type="region of interest" description="Disordered" evidence="1">
    <location>
        <begin position="148"/>
        <end position="169"/>
    </location>
</feature>
<dbReference type="InterPro" id="IPR010344">
    <property type="entry name" value="YbjH"/>
</dbReference>
<sequence length="689" mass="73918">MIAALGMTTALAGGAGAEPTTGFSFNSFGLPGLIDMPSAEVRPDGEFSSTVALRDGDMRGSFSFQILPSLTGTLRFSRSDELGGGDTLKDRSFDLHWQILSEEGWRPAVAVGLRDMVGSGTYSSEYLVATKSFGPRIKATAGLGWGRLGTEGGHGGGTRPAPSGDGDINSDMWFRGPVAPFAGLAYAASDRLTLKAELSSDAYLAEEANGFDRKTSLNIGADYKFNEMIGVGAYYLAGSEVGIQVNIALDPRNPPAPSGLERAPLPVRPRVAPGADVDGWTGAWSADPTARPAIQKSVADALKADGQLLESMKLTATGVELRVRNETYDARPQAIGHVARILTRAMPPSVESFTITLVEKGMPTSSTTLQRSDIEAMENGPAHEILAKTAISEAALGTAGYDANPDLYPRYKFALSPYLDLGPHQAGENMRADVGLQFKGRFELAPGLLLSGTVRQRAAGNIEDGTYTPSLTSPAVVRSDIGLYKQEGDLAVQNLMLSWYGRPGDNLYSRVSVGYLERMYGGVSGEVLWKPVDSRLALGAELNWVKKRDYDQHFGFQDYDTVSGHVSAYYDFGKGLTGQLDLGRYLAEDWGATVSVDRELANGWKVGAFATLTDMSQAEFGEGGFDKGIRLSIPLSWAQGKPTLATFDHTVRQSIGDGGARVDVEGRLYETIKDTHVGALYDDWGRVWR</sequence>
<reference evidence="2 3" key="1">
    <citation type="submission" date="2017-09" db="EMBL/GenBank/DDBJ databases">
        <title>A multilocus sequence analysis scheme for characterization of bacteria in the genus Thioclava.</title>
        <authorList>
            <person name="Liu Y."/>
            <person name="Shao Z."/>
        </authorList>
    </citation>
    <scope>NUCLEOTIDE SEQUENCE [LARGE SCALE GENOMIC DNA]</scope>
    <source>
        <strain evidence="2 3">CAU 1312</strain>
    </source>
</reference>
<dbReference type="AlphaFoldDB" id="A0A2A4CT73"/>
<dbReference type="EMBL" id="NTJD01000002">
    <property type="protein sequence ID" value="PCD77462.1"/>
    <property type="molecule type" value="Genomic_DNA"/>
</dbReference>
<name>A0A2A4CT73_9RHOB</name>
<organism evidence="2 3">
    <name type="scientific">Pseudothioclava arenosa</name>
    <dbReference type="NCBI Taxonomy" id="1795308"/>
    <lineage>
        <taxon>Bacteria</taxon>
        <taxon>Pseudomonadati</taxon>
        <taxon>Pseudomonadota</taxon>
        <taxon>Alphaproteobacteria</taxon>
        <taxon>Rhodobacterales</taxon>
        <taxon>Paracoccaceae</taxon>
        <taxon>Pseudothioclava</taxon>
    </lineage>
</organism>
<evidence type="ECO:0008006" key="4">
    <source>
        <dbReference type="Google" id="ProtNLM"/>
    </source>
</evidence>
<evidence type="ECO:0000313" key="2">
    <source>
        <dbReference type="EMBL" id="PCD77462.1"/>
    </source>
</evidence>
<evidence type="ECO:0000256" key="1">
    <source>
        <dbReference type="SAM" id="MobiDB-lite"/>
    </source>
</evidence>
<proteinExistence type="predicted"/>
<dbReference type="Proteomes" id="UP000243507">
    <property type="component" value="Unassembled WGS sequence"/>
</dbReference>